<dbReference type="SUPFAM" id="SSF51905">
    <property type="entry name" value="FAD/NAD(P)-binding domain"/>
    <property type="match status" value="1"/>
</dbReference>
<dbReference type="OrthoDB" id="655030at2759"/>
<gene>
    <name evidence="5" type="ORF">I206_07787</name>
    <name evidence="6" type="ORF">I206_103834</name>
</gene>
<evidence type="ECO:0000256" key="3">
    <source>
        <dbReference type="ARBA" id="ARBA00023002"/>
    </source>
</evidence>
<organism evidence="5">
    <name type="scientific">Kwoniella pini CBS 10737</name>
    <dbReference type="NCBI Taxonomy" id="1296096"/>
    <lineage>
        <taxon>Eukaryota</taxon>
        <taxon>Fungi</taxon>
        <taxon>Dikarya</taxon>
        <taxon>Basidiomycota</taxon>
        <taxon>Agaricomycotina</taxon>
        <taxon>Tremellomycetes</taxon>
        <taxon>Tremellales</taxon>
        <taxon>Cryptococcaceae</taxon>
        <taxon>Kwoniella</taxon>
    </lineage>
</organism>
<reference evidence="6" key="4">
    <citation type="submission" date="2024-02" db="EMBL/GenBank/DDBJ databases">
        <title>Comparative genomics of Cryptococcus and Kwoniella reveals pathogenesis evolution and contrasting modes of karyotype evolution via chromosome fusion or intercentromeric recombination.</title>
        <authorList>
            <person name="Coelho M.A."/>
            <person name="David-Palma M."/>
            <person name="Shea T."/>
            <person name="Bowers K."/>
            <person name="McGinley-Smith S."/>
            <person name="Mohammad A.W."/>
            <person name="Gnirke A."/>
            <person name="Yurkov A.M."/>
            <person name="Nowrousian M."/>
            <person name="Sun S."/>
            <person name="Cuomo C.A."/>
            <person name="Heitman J."/>
        </authorList>
    </citation>
    <scope>NUCLEOTIDE SEQUENCE</scope>
    <source>
        <strain evidence="6">CBS 10737</strain>
    </source>
</reference>
<keyword evidence="3" id="KW-0560">Oxidoreductase</keyword>
<name>A0A1B9HSS9_9TREE</name>
<dbReference type="RefSeq" id="XP_019007525.1">
    <property type="nucleotide sequence ID" value="XM_019159473.1"/>
</dbReference>
<protein>
    <recommendedName>
        <fullName evidence="4">FAD-binding domain-containing protein</fullName>
    </recommendedName>
</protein>
<evidence type="ECO:0000256" key="1">
    <source>
        <dbReference type="ARBA" id="ARBA00022630"/>
    </source>
</evidence>
<dbReference type="STRING" id="1296096.A0A1B9HSS9"/>
<dbReference type="KEGG" id="kpin:30176156"/>
<dbReference type="EMBL" id="KV700118">
    <property type="protein sequence ID" value="OCF46306.1"/>
    <property type="molecule type" value="Genomic_DNA"/>
</dbReference>
<dbReference type="AlphaFoldDB" id="A0A1B9HSS9"/>
<evidence type="ECO:0000256" key="2">
    <source>
        <dbReference type="ARBA" id="ARBA00022827"/>
    </source>
</evidence>
<dbReference type="GeneID" id="30176156"/>
<dbReference type="InterPro" id="IPR036188">
    <property type="entry name" value="FAD/NAD-bd_sf"/>
</dbReference>
<dbReference type="GO" id="GO:0016491">
    <property type="term" value="F:oxidoreductase activity"/>
    <property type="evidence" value="ECO:0007669"/>
    <property type="project" value="UniProtKB-KW"/>
</dbReference>
<dbReference type="InterPro" id="IPR002938">
    <property type="entry name" value="FAD-bd"/>
</dbReference>
<sequence>MTFPIAAKKSVLISGGSIAGPATAFWLNKYGFKTTIVERWHELRPGGQSVDVNDYGMEAIQKMNLGKALKDRFTGEKGTTFTDKNNKAYMQLPIGYSGTQETEILRGDFADMLYQETKDETEWIFGDYITSVNEQEAAGMVEVEFNSGKKEVYDYLIIAEGARSWGRKAASLDQYVEYKPIGCYVAYFSIPFEESTPFRDQWHIVALPGRRCIYYRPDFKANTQRAGIMFFSNESKGYEKQSPEKQKAKIAEIFADGGENADRMIKYLDQSDDLYFEYLGQVHASKWSSDSGRVHLVGDAAWCGTPMIGMGCSLSIAGAYILAGEMAKHIDDPKLAAKGYEENWRPTVLEAQKLPPGIPHIMFQESEWGVKVFLNIMSVVGFIFGSRLVRAVGPIIEGIWKRLFPSLSANKLPVYDQYIIQDETVRK</sequence>
<dbReference type="Gene3D" id="3.50.50.60">
    <property type="entry name" value="FAD/NAD(P)-binding domain"/>
    <property type="match status" value="1"/>
</dbReference>
<dbReference type="InterPro" id="IPR051704">
    <property type="entry name" value="FAD_aromatic-hydroxylase"/>
</dbReference>
<keyword evidence="2" id="KW-0274">FAD</keyword>
<dbReference type="Proteomes" id="UP000094020">
    <property type="component" value="Chromosome 5"/>
</dbReference>
<keyword evidence="7" id="KW-1185">Reference proteome</keyword>
<reference evidence="5" key="1">
    <citation type="submission" date="2013-07" db="EMBL/GenBank/DDBJ databases">
        <title>The Genome Sequence of Cryptococcus pinus CBS10737.</title>
        <authorList>
            <consortium name="The Broad Institute Genome Sequencing Platform"/>
            <person name="Cuomo C."/>
            <person name="Litvintseva A."/>
            <person name="Chen Y."/>
            <person name="Heitman J."/>
            <person name="Sun S."/>
            <person name="Springer D."/>
            <person name="Dromer F."/>
            <person name="Young S.K."/>
            <person name="Zeng Q."/>
            <person name="Gargeya S."/>
            <person name="Fitzgerald M."/>
            <person name="Abouelleil A."/>
            <person name="Alvarado L."/>
            <person name="Berlin A.M."/>
            <person name="Chapman S.B."/>
            <person name="Dewar J."/>
            <person name="Goldberg J."/>
            <person name="Griggs A."/>
            <person name="Gujja S."/>
            <person name="Hansen M."/>
            <person name="Howarth C."/>
            <person name="Imamovic A."/>
            <person name="Larimer J."/>
            <person name="McCowan C."/>
            <person name="Murphy C."/>
            <person name="Pearson M."/>
            <person name="Priest M."/>
            <person name="Roberts A."/>
            <person name="Saif S."/>
            <person name="Shea T."/>
            <person name="Sykes S."/>
            <person name="Wortman J."/>
            <person name="Nusbaum C."/>
            <person name="Birren B."/>
        </authorList>
    </citation>
    <scope>NUCLEOTIDE SEQUENCE [LARGE SCALE GENOMIC DNA]</scope>
    <source>
        <strain evidence="5">CBS 10737</strain>
    </source>
</reference>
<evidence type="ECO:0000313" key="5">
    <source>
        <dbReference type="EMBL" id="OCF46306.1"/>
    </source>
</evidence>
<dbReference type="EMBL" id="CP144523">
    <property type="protein sequence ID" value="WWC69891.1"/>
    <property type="molecule type" value="Genomic_DNA"/>
</dbReference>
<reference evidence="5" key="3">
    <citation type="submission" date="2016-07" db="EMBL/GenBank/DDBJ databases">
        <title>Evolution of pathogenesis and genome organization in the Tremellales.</title>
        <authorList>
            <person name="Cuomo C."/>
            <person name="Litvintseva A."/>
            <person name="Heitman J."/>
            <person name="Chen Y."/>
            <person name="Sun S."/>
            <person name="Springer D."/>
            <person name="Dromer F."/>
            <person name="Young S."/>
            <person name="Zeng Q."/>
            <person name="Chapman S."/>
            <person name="Gujja S."/>
            <person name="Saif S."/>
            <person name="Birren B."/>
        </authorList>
    </citation>
    <scope>NUCLEOTIDE SEQUENCE</scope>
    <source>
        <strain evidence="5">CBS 10737</strain>
    </source>
</reference>
<accession>A0A1B9HSS9</accession>
<proteinExistence type="predicted"/>
<dbReference type="PRINTS" id="PR00420">
    <property type="entry name" value="RNGMNOXGNASE"/>
</dbReference>
<evidence type="ECO:0000313" key="7">
    <source>
        <dbReference type="Proteomes" id="UP000094020"/>
    </source>
</evidence>
<evidence type="ECO:0000259" key="4">
    <source>
        <dbReference type="Pfam" id="PF01494"/>
    </source>
</evidence>
<dbReference type="Pfam" id="PF01494">
    <property type="entry name" value="FAD_binding_3"/>
    <property type="match status" value="1"/>
</dbReference>
<dbReference type="GO" id="GO:0071949">
    <property type="term" value="F:FAD binding"/>
    <property type="evidence" value="ECO:0007669"/>
    <property type="project" value="InterPro"/>
</dbReference>
<reference evidence="6" key="2">
    <citation type="submission" date="2013-07" db="EMBL/GenBank/DDBJ databases">
        <authorList>
            <consortium name="The Broad Institute Genome Sequencing Platform"/>
            <person name="Cuomo C."/>
            <person name="Litvintseva A."/>
            <person name="Chen Y."/>
            <person name="Heitman J."/>
            <person name="Sun S."/>
            <person name="Springer D."/>
            <person name="Dromer F."/>
            <person name="Young S.K."/>
            <person name="Zeng Q."/>
            <person name="Gargeya S."/>
            <person name="Fitzgerald M."/>
            <person name="Abouelleil A."/>
            <person name="Alvarado L."/>
            <person name="Berlin A.M."/>
            <person name="Chapman S.B."/>
            <person name="Dewar J."/>
            <person name="Goldberg J."/>
            <person name="Griggs A."/>
            <person name="Gujja S."/>
            <person name="Hansen M."/>
            <person name="Howarth C."/>
            <person name="Imamovic A."/>
            <person name="Larimer J."/>
            <person name="McCowan C."/>
            <person name="Murphy C."/>
            <person name="Pearson M."/>
            <person name="Priest M."/>
            <person name="Roberts A."/>
            <person name="Saif S."/>
            <person name="Shea T."/>
            <person name="Sykes S."/>
            <person name="Wortman J."/>
            <person name="Nusbaum C."/>
            <person name="Birren B."/>
        </authorList>
    </citation>
    <scope>NUCLEOTIDE SEQUENCE</scope>
    <source>
        <strain evidence="6">CBS 10737</strain>
    </source>
</reference>
<dbReference type="Gene3D" id="3.30.9.10">
    <property type="entry name" value="D-Amino Acid Oxidase, subunit A, domain 2"/>
    <property type="match status" value="1"/>
</dbReference>
<feature type="domain" description="FAD-binding" evidence="4">
    <location>
        <begin position="10"/>
        <end position="331"/>
    </location>
</feature>
<evidence type="ECO:0000313" key="6">
    <source>
        <dbReference type="EMBL" id="WWC69891.1"/>
    </source>
</evidence>
<dbReference type="PANTHER" id="PTHR46865:SF2">
    <property type="entry name" value="MONOOXYGENASE"/>
    <property type="match status" value="1"/>
</dbReference>
<keyword evidence="1" id="KW-0285">Flavoprotein</keyword>
<dbReference type="PANTHER" id="PTHR46865">
    <property type="entry name" value="OXIDOREDUCTASE-RELATED"/>
    <property type="match status" value="1"/>
</dbReference>